<accession>A0ABY3XB16</accession>
<feature type="compositionally biased region" description="Basic and acidic residues" evidence="1">
    <location>
        <begin position="25"/>
        <end position="42"/>
    </location>
</feature>
<proteinExistence type="predicted"/>
<evidence type="ECO:0008006" key="4">
    <source>
        <dbReference type="Google" id="ProtNLM"/>
    </source>
</evidence>
<feature type="compositionally biased region" description="Polar residues" evidence="1">
    <location>
        <begin position="1"/>
        <end position="12"/>
    </location>
</feature>
<organism evidence="2 3">
    <name type="scientific">Lysobacter gummosus</name>
    <dbReference type="NCBI Taxonomy" id="262324"/>
    <lineage>
        <taxon>Bacteria</taxon>
        <taxon>Pseudomonadati</taxon>
        <taxon>Pseudomonadota</taxon>
        <taxon>Gammaproteobacteria</taxon>
        <taxon>Lysobacterales</taxon>
        <taxon>Lysobacteraceae</taxon>
        <taxon>Lysobacter</taxon>
    </lineage>
</organism>
<evidence type="ECO:0000313" key="3">
    <source>
        <dbReference type="Proteomes" id="UP000829194"/>
    </source>
</evidence>
<dbReference type="Proteomes" id="UP000829194">
    <property type="component" value="Chromosome"/>
</dbReference>
<evidence type="ECO:0000313" key="2">
    <source>
        <dbReference type="EMBL" id="UNP27650.1"/>
    </source>
</evidence>
<feature type="region of interest" description="Disordered" evidence="1">
    <location>
        <begin position="1"/>
        <end position="42"/>
    </location>
</feature>
<name>A0ABY3XB16_9GAMM</name>
<protein>
    <recommendedName>
        <fullName evidence="4">Toxin CptA</fullName>
    </recommendedName>
</protein>
<sequence>MPSFDPSSNSSAGCRPERQPQASSRPERQPHASNRFDRQRQAGARFEQETLRHRPGPPPAADCRLQWRPSRLLSAALIALGLAAAFSVVASELPLPASLPLAAMALAWAGWSARREARRPPRPLVIAGGRATLAAAPISDLRLHWRGWLARLDFTGSDGRRRRLLWWPDTLDAAGRRELRLAVAVTSPARGPRSMAP</sequence>
<dbReference type="EMBL" id="CP093547">
    <property type="protein sequence ID" value="UNP27650.1"/>
    <property type="molecule type" value="Genomic_DNA"/>
</dbReference>
<reference evidence="2 3" key="1">
    <citation type="submission" date="2022-03" db="EMBL/GenBank/DDBJ databases">
        <title>Complete genome sequence of Lysobacter capsici VKM B-2533 and Lysobacter gummosus 10.1.1, promising sources of lytic agents.</title>
        <authorList>
            <person name="Tarlachkov S.V."/>
            <person name="Kudryakova I.V."/>
            <person name="Afoshin A.S."/>
            <person name="Leontyevskaya E.A."/>
            <person name="Leontyevskaya N.V."/>
        </authorList>
    </citation>
    <scope>NUCLEOTIDE SEQUENCE [LARGE SCALE GENOMIC DNA]</scope>
    <source>
        <strain evidence="2 3">10.1.1</strain>
    </source>
</reference>
<gene>
    <name evidence="2" type="ORF">MOV92_14095</name>
</gene>
<keyword evidence="3" id="KW-1185">Reference proteome</keyword>
<dbReference type="RefSeq" id="WP_235114356.1">
    <property type="nucleotide sequence ID" value="NZ_CP011131.1"/>
</dbReference>
<evidence type="ECO:0000256" key="1">
    <source>
        <dbReference type="SAM" id="MobiDB-lite"/>
    </source>
</evidence>